<evidence type="ECO:0000313" key="2">
    <source>
        <dbReference type="Proteomes" id="UP001060085"/>
    </source>
</evidence>
<organism evidence="1 2">
    <name type="scientific">Catharanthus roseus</name>
    <name type="common">Madagascar periwinkle</name>
    <name type="synonym">Vinca rosea</name>
    <dbReference type="NCBI Taxonomy" id="4058"/>
    <lineage>
        <taxon>Eukaryota</taxon>
        <taxon>Viridiplantae</taxon>
        <taxon>Streptophyta</taxon>
        <taxon>Embryophyta</taxon>
        <taxon>Tracheophyta</taxon>
        <taxon>Spermatophyta</taxon>
        <taxon>Magnoliopsida</taxon>
        <taxon>eudicotyledons</taxon>
        <taxon>Gunneridae</taxon>
        <taxon>Pentapetalae</taxon>
        <taxon>asterids</taxon>
        <taxon>lamiids</taxon>
        <taxon>Gentianales</taxon>
        <taxon>Apocynaceae</taxon>
        <taxon>Rauvolfioideae</taxon>
        <taxon>Vinceae</taxon>
        <taxon>Catharanthinae</taxon>
        <taxon>Catharanthus</taxon>
    </lineage>
</organism>
<comment type="caution">
    <text evidence="1">The sequence shown here is derived from an EMBL/GenBank/DDBJ whole genome shotgun (WGS) entry which is preliminary data.</text>
</comment>
<evidence type="ECO:0000313" key="1">
    <source>
        <dbReference type="EMBL" id="KAI5672531.1"/>
    </source>
</evidence>
<reference evidence="2" key="1">
    <citation type="journal article" date="2023" name="Nat. Plants">
        <title>Single-cell RNA sequencing provides a high-resolution roadmap for understanding the multicellular compartmentation of specialized metabolism.</title>
        <authorList>
            <person name="Sun S."/>
            <person name="Shen X."/>
            <person name="Li Y."/>
            <person name="Li Y."/>
            <person name="Wang S."/>
            <person name="Li R."/>
            <person name="Zhang H."/>
            <person name="Shen G."/>
            <person name="Guo B."/>
            <person name="Wei J."/>
            <person name="Xu J."/>
            <person name="St-Pierre B."/>
            <person name="Chen S."/>
            <person name="Sun C."/>
        </authorList>
    </citation>
    <scope>NUCLEOTIDE SEQUENCE [LARGE SCALE GENOMIC DNA]</scope>
</reference>
<proteinExistence type="predicted"/>
<name>A0ACC0BIQ6_CATRO</name>
<accession>A0ACC0BIQ6</accession>
<sequence>MKDLDPPVCLTGPWPPRPCSRFCYAASLLFLYASEPYSSQRLVYYRGTSEGADEWAGAITHADDEGTGAGGRDDDDGVGVNSIPKLDEVERVDIGAGLEYGSYGNRVNVAGGLEAATGGVDIPGSIEATAGEREVPRGIEAGVEAVSTGVVDVSSLV</sequence>
<keyword evidence="2" id="KW-1185">Reference proteome</keyword>
<dbReference type="Proteomes" id="UP001060085">
    <property type="component" value="Linkage Group LG03"/>
</dbReference>
<gene>
    <name evidence="1" type="ORF">M9H77_12895</name>
</gene>
<protein>
    <submittedName>
        <fullName evidence="1">Uncharacterized protein</fullName>
    </submittedName>
</protein>
<dbReference type="EMBL" id="CM044703">
    <property type="protein sequence ID" value="KAI5672531.1"/>
    <property type="molecule type" value="Genomic_DNA"/>
</dbReference>